<accession>G7JXX0</accession>
<evidence type="ECO:0000313" key="2">
    <source>
        <dbReference type="EnsemblPlants" id="AES96971"/>
    </source>
</evidence>
<reference evidence="1 3" key="2">
    <citation type="journal article" date="2014" name="BMC Genomics">
        <title>An improved genome release (version Mt4.0) for the model legume Medicago truncatula.</title>
        <authorList>
            <person name="Tang H."/>
            <person name="Krishnakumar V."/>
            <person name="Bidwell S."/>
            <person name="Rosen B."/>
            <person name="Chan A."/>
            <person name="Zhou S."/>
            <person name="Gentzbittel L."/>
            <person name="Childs K.L."/>
            <person name="Yandell M."/>
            <person name="Gundlach H."/>
            <person name="Mayer K.F."/>
            <person name="Schwartz D.C."/>
            <person name="Town C.D."/>
        </authorList>
    </citation>
    <scope>GENOME REANNOTATION</scope>
    <source>
        <strain evidence="2 3">cv. Jemalong A17</strain>
    </source>
</reference>
<organism evidence="1 3">
    <name type="scientific">Medicago truncatula</name>
    <name type="common">Barrel medic</name>
    <name type="synonym">Medicago tribuloides</name>
    <dbReference type="NCBI Taxonomy" id="3880"/>
    <lineage>
        <taxon>Eukaryota</taxon>
        <taxon>Viridiplantae</taxon>
        <taxon>Streptophyta</taxon>
        <taxon>Embryophyta</taxon>
        <taxon>Tracheophyta</taxon>
        <taxon>Spermatophyta</taxon>
        <taxon>Magnoliopsida</taxon>
        <taxon>eudicotyledons</taxon>
        <taxon>Gunneridae</taxon>
        <taxon>Pentapetalae</taxon>
        <taxon>rosids</taxon>
        <taxon>fabids</taxon>
        <taxon>Fabales</taxon>
        <taxon>Fabaceae</taxon>
        <taxon>Papilionoideae</taxon>
        <taxon>50 kb inversion clade</taxon>
        <taxon>NPAAA clade</taxon>
        <taxon>Hologalegina</taxon>
        <taxon>IRL clade</taxon>
        <taxon>Trifolieae</taxon>
        <taxon>Medicago</taxon>
    </lineage>
</organism>
<gene>
    <name evidence="1" type="ordered locus">MTR_5g043720</name>
</gene>
<dbReference type="HOGENOM" id="CLU_654486_0_0_1"/>
<proteinExistence type="predicted"/>
<dbReference type="AlphaFoldDB" id="G7JXX0"/>
<dbReference type="EnsemblPlants" id="AES96971">
    <property type="protein sequence ID" value="AES96971"/>
    <property type="gene ID" value="MTR_5g043720"/>
</dbReference>
<dbReference type="EMBL" id="CM001221">
    <property type="protein sequence ID" value="AES96971.2"/>
    <property type="molecule type" value="Genomic_DNA"/>
</dbReference>
<name>G7JXX0_MEDTR</name>
<evidence type="ECO:0000313" key="1">
    <source>
        <dbReference type="EMBL" id="AES96971.2"/>
    </source>
</evidence>
<accession>A0A0C3XIY5</accession>
<protein>
    <recommendedName>
        <fullName evidence="4">Retrotransposon gag domain-containing protein</fullName>
    </recommendedName>
</protein>
<evidence type="ECO:0000313" key="3">
    <source>
        <dbReference type="Proteomes" id="UP000002051"/>
    </source>
</evidence>
<evidence type="ECO:0008006" key="4">
    <source>
        <dbReference type="Google" id="ProtNLM"/>
    </source>
</evidence>
<reference evidence="1 3" key="1">
    <citation type="journal article" date="2011" name="Nature">
        <title>The Medicago genome provides insight into the evolution of rhizobial symbioses.</title>
        <authorList>
            <person name="Young N.D."/>
            <person name="Debelle F."/>
            <person name="Oldroyd G.E."/>
            <person name="Geurts R."/>
            <person name="Cannon S.B."/>
            <person name="Udvardi M.K."/>
            <person name="Benedito V.A."/>
            <person name="Mayer K.F."/>
            <person name="Gouzy J."/>
            <person name="Schoof H."/>
            <person name="Van de Peer Y."/>
            <person name="Proost S."/>
            <person name="Cook D.R."/>
            <person name="Meyers B.C."/>
            <person name="Spannagl M."/>
            <person name="Cheung F."/>
            <person name="De Mita S."/>
            <person name="Krishnakumar V."/>
            <person name="Gundlach H."/>
            <person name="Zhou S."/>
            <person name="Mudge J."/>
            <person name="Bharti A.K."/>
            <person name="Murray J.D."/>
            <person name="Naoumkina M.A."/>
            <person name="Rosen B."/>
            <person name="Silverstein K.A."/>
            <person name="Tang H."/>
            <person name="Rombauts S."/>
            <person name="Zhao P.X."/>
            <person name="Zhou P."/>
            <person name="Barbe V."/>
            <person name="Bardou P."/>
            <person name="Bechner M."/>
            <person name="Bellec A."/>
            <person name="Berger A."/>
            <person name="Berges H."/>
            <person name="Bidwell S."/>
            <person name="Bisseling T."/>
            <person name="Choisne N."/>
            <person name="Couloux A."/>
            <person name="Denny R."/>
            <person name="Deshpande S."/>
            <person name="Dai X."/>
            <person name="Doyle J.J."/>
            <person name="Dudez A.M."/>
            <person name="Farmer A.D."/>
            <person name="Fouteau S."/>
            <person name="Franken C."/>
            <person name="Gibelin C."/>
            <person name="Gish J."/>
            <person name="Goldstein S."/>
            <person name="Gonzalez A.J."/>
            <person name="Green P.J."/>
            <person name="Hallab A."/>
            <person name="Hartog M."/>
            <person name="Hua A."/>
            <person name="Humphray S.J."/>
            <person name="Jeong D.H."/>
            <person name="Jing Y."/>
            <person name="Jocker A."/>
            <person name="Kenton S.M."/>
            <person name="Kim D.J."/>
            <person name="Klee K."/>
            <person name="Lai H."/>
            <person name="Lang C."/>
            <person name="Lin S."/>
            <person name="Macmil S.L."/>
            <person name="Magdelenat G."/>
            <person name="Matthews L."/>
            <person name="McCorrison J."/>
            <person name="Monaghan E.L."/>
            <person name="Mun J.H."/>
            <person name="Najar F.Z."/>
            <person name="Nicholson C."/>
            <person name="Noirot C."/>
            <person name="O'Bleness M."/>
            <person name="Paule C.R."/>
            <person name="Poulain J."/>
            <person name="Prion F."/>
            <person name="Qin B."/>
            <person name="Qu C."/>
            <person name="Retzel E.F."/>
            <person name="Riddle C."/>
            <person name="Sallet E."/>
            <person name="Samain S."/>
            <person name="Samson N."/>
            <person name="Sanders I."/>
            <person name="Saurat O."/>
            <person name="Scarpelli C."/>
            <person name="Schiex T."/>
            <person name="Segurens B."/>
            <person name="Severin A.J."/>
            <person name="Sherrier D.J."/>
            <person name="Shi R."/>
            <person name="Sims S."/>
            <person name="Singer S.R."/>
            <person name="Sinharoy S."/>
            <person name="Sterck L."/>
            <person name="Viollet A."/>
            <person name="Wang B.B."/>
            <person name="Wang K."/>
            <person name="Wang M."/>
            <person name="Wang X."/>
            <person name="Warfsmann J."/>
            <person name="Weissenbach J."/>
            <person name="White D.D."/>
            <person name="White J.D."/>
            <person name="Wiley G.B."/>
            <person name="Wincker P."/>
            <person name="Xing Y."/>
            <person name="Yang L."/>
            <person name="Yao Z."/>
            <person name="Ying F."/>
            <person name="Zhai J."/>
            <person name="Zhou L."/>
            <person name="Zuber A."/>
            <person name="Denarie J."/>
            <person name="Dixon R.A."/>
            <person name="May G.D."/>
            <person name="Schwartz D.C."/>
            <person name="Rogers J."/>
            <person name="Quetier F."/>
            <person name="Town C.D."/>
            <person name="Roe B.A."/>
        </authorList>
    </citation>
    <scope>NUCLEOTIDE SEQUENCE [LARGE SCALE GENOMIC DNA]</scope>
    <source>
        <strain evidence="1">A17</strain>
        <strain evidence="2 3">cv. Jemalong A17</strain>
    </source>
</reference>
<reference evidence="2" key="3">
    <citation type="submission" date="2015-04" db="UniProtKB">
        <authorList>
            <consortium name="EnsemblPlants"/>
        </authorList>
    </citation>
    <scope>IDENTIFICATION</scope>
    <source>
        <strain evidence="2">cv. Jemalong A17</strain>
    </source>
</reference>
<dbReference type="Proteomes" id="UP000002051">
    <property type="component" value="Chromosome 5"/>
</dbReference>
<keyword evidence="3" id="KW-1185">Reference proteome</keyword>
<sequence length="420" mass="48739">MDDSDHDMINLLTQQIGMVFNPLIQNMNEGYQALATQMGRIADFFTPPQTVYQRIPQNQNIPQIQNTQPMQIVEPIVQRQQHVPRPQPVEQMEQAHPEVILVDRNHDAVEVVRNIQQQNIGARNNIANLVENIMAQNGLNVGLHRPNFVYPLSEYVLQTELLRGYKIPKFRRFVGDTSESTIKQITRYLTEAGDIANNENLRLKFFPNSLTKNVFTWFTTLAPHSNQHWAQLQRLFHEQFYMGQSKISLASVRRQTTESINDYLNRVRQVERLKAGKARTHKFRREKVAYVDTNESEQEFEIAYEDVEDDEVNFAELKHGPPYTCKLLRPSDGRNPIETQNDKYTPKTYMFDLLMVKRRDLVQRALSEGRLKFGDKTKPQMQVDVDPLKDVNAMYTEVASCNVVEAIADTVEKLYVEAED</sequence>